<proteinExistence type="predicted"/>
<reference evidence="2 3" key="1">
    <citation type="journal article" date="2016" name="Genome Announc.">
        <title>Complete Genome Sequence of Methylobacterium populi P-1M, Isolated from Pink-Pigmented Household Biofilm.</title>
        <authorList>
            <person name="Morohoshi T."/>
            <person name="Ikeda T."/>
        </authorList>
    </citation>
    <scope>NUCLEOTIDE SEQUENCE [LARGE SCALE GENOMIC DNA]</scope>
    <source>
        <strain evidence="2 3">P-1M</strain>
    </source>
</reference>
<dbReference type="AlphaFoldDB" id="A0A160PIM2"/>
<sequence length="95" mass="10143">MADDTDRLGLLMGVFELALTRLFEASPEGGQARDRFVEDVRRLLADTRELQADSPAVQTYEALLRRLGATHPGDADGLGVVPTPEQGLPPVGSGV</sequence>
<accession>A0A160PIM2</accession>
<dbReference type="RefSeq" id="WP_096486659.1">
    <property type="nucleotide sequence ID" value="NZ_AP014809.1"/>
</dbReference>
<evidence type="ECO:0000313" key="3">
    <source>
        <dbReference type="Proteomes" id="UP000218288"/>
    </source>
</evidence>
<protein>
    <submittedName>
        <fullName evidence="2">Uncharacterized protein</fullName>
    </submittedName>
</protein>
<feature type="region of interest" description="Disordered" evidence="1">
    <location>
        <begin position="72"/>
        <end position="95"/>
    </location>
</feature>
<evidence type="ECO:0000256" key="1">
    <source>
        <dbReference type="SAM" id="MobiDB-lite"/>
    </source>
</evidence>
<evidence type="ECO:0000313" key="2">
    <source>
        <dbReference type="EMBL" id="BAU92804.1"/>
    </source>
</evidence>
<name>A0A160PIM2_9HYPH</name>
<dbReference type="EMBL" id="AP014809">
    <property type="protein sequence ID" value="BAU92804.1"/>
    <property type="molecule type" value="Genomic_DNA"/>
</dbReference>
<dbReference type="OrthoDB" id="7997210at2"/>
<gene>
    <name evidence="2" type="ORF">MPPM_4199</name>
</gene>
<organism evidence="2 3">
    <name type="scientific">Methylorubrum populi</name>
    <dbReference type="NCBI Taxonomy" id="223967"/>
    <lineage>
        <taxon>Bacteria</taxon>
        <taxon>Pseudomonadati</taxon>
        <taxon>Pseudomonadota</taxon>
        <taxon>Alphaproteobacteria</taxon>
        <taxon>Hyphomicrobiales</taxon>
        <taxon>Methylobacteriaceae</taxon>
        <taxon>Methylorubrum</taxon>
    </lineage>
</organism>
<dbReference type="Proteomes" id="UP000218288">
    <property type="component" value="Chromosome"/>
</dbReference>